<keyword evidence="2" id="KW-0812">Transmembrane</keyword>
<feature type="region of interest" description="Disordered" evidence="1">
    <location>
        <begin position="1"/>
        <end position="102"/>
    </location>
</feature>
<sequence>MEFDENLNPIEPPLEPDWKQTPPPAGPSFNYQPPTPEPPLAASPGPRPDETGRRDSEQAKPQVPPSGPVATPGWKPPMPPQPLMSSQPLSEPDGPHSRRPAANNGTWAKRIMDLITIAVIAVLVIVVINVFSNIGQAPAPASFNQQGLTVTGEGMAYVTPDVAKIDFGVSTEAKNLADSQKLNSEAIAKIKDALQTYSIEAKDIKTLYYTINPEYNYINNRAPILRGYTTRHTVRVTVRKLEDADGVVQTLGNSGATEISQVQFTVDDPSDVQKEAREKAIDAAKEKAKQLANLSGAKLGAIVSINENTPSIDNGMTPKFAEGMGGGIMPGLEEGSMAITSNVTITYALN</sequence>
<organism evidence="3 4">
    <name type="scientific">candidate division Kazan bacterium RIFCSPLOWO2_01_FULL_48_13</name>
    <dbReference type="NCBI Taxonomy" id="1798539"/>
    <lineage>
        <taxon>Bacteria</taxon>
        <taxon>Bacteria division Kazan-3B-28</taxon>
    </lineage>
</organism>
<dbReference type="AlphaFoldDB" id="A0A1F4PQ46"/>
<dbReference type="InterPro" id="IPR007497">
    <property type="entry name" value="SIMPL/DUF541"/>
</dbReference>
<feature type="transmembrane region" description="Helical" evidence="2">
    <location>
        <begin position="114"/>
        <end position="132"/>
    </location>
</feature>
<dbReference type="PANTHER" id="PTHR34387:SF1">
    <property type="entry name" value="PERIPLASMIC IMMUNOGENIC PROTEIN"/>
    <property type="match status" value="1"/>
</dbReference>
<dbReference type="PANTHER" id="PTHR34387">
    <property type="entry name" value="SLR1258 PROTEIN"/>
    <property type="match status" value="1"/>
</dbReference>
<comment type="caution">
    <text evidence="3">The sequence shown here is derived from an EMBL/GenBank/DDBJ whole genome shotgun (WGS) entry which is preliminary data.</text>
</comment>
<name>A0A1F4PQ46_UNCK3</name>
<accession>A0A1F4PQ46</accession>
<dbReference type="Gene3D" id="3.30.110.170">
    <property type="entry name" value="Protein of unknown function (DUF541), domain 1"/>
    <property type="match status" value="1"/>
</dbReference>
<protein>
    <recommendedName>
        <fullName evidence="5">SIMPL domain-containing protein</fullName>
    </recommendedName>
</protein>
<dbReference type="STRING" id="1798539.A2994_03375"/>
<evidence type="ECO:0008006" key="5">
    <source>
        <dbReference type="Google" id="ProtNLM"/>
    </source>
</evidence>
<dbReference type="Gene3D" id="3.30.70.2970">
    <property type="entry name" value="Protein of unknown function (DUF541), domain 2"/>
    <property type="match status" value="1"/>
</dbReference>
<dbReference type="EMBL" id="METE01000009">
    <property type="protein sequence ID" value="OGB85172.1"/>
    <property type="molecule type" value="Genomic_DNA"/>
</dbReference>
<evidence type="ECO:0000313" key="4">
    <source>
        <dbReference type="Proteomes" id="UP000179010"/>
    </source>
</evidence>
<keyword evidence="2" id="KW-1133">Transmembrane helix</keyword>
<gene>
    <name evidence="3" type="ORF">A2994_03375</name>
</gene>
<keyword evidence="2" id="KW-0472">Membrane</keyword>
<dbReference type="GO" id="GO:0006974">
    <property type="term" value="P:DNA damage response"/>
    <property type="evidence" value="ECO:0007669"/>
    <property type="project" value="TreeGrafter"/>
</dbReference>
<evidence type="ECO:0000313" key="3">
    <source>
        <dbReference type="EMBL" id="OGB85172.1"/>
    </source>
</evidence>
<evidence type="ECO:0000256" key="2">
    <source>
        <dbReference type="SAM" id="Phobius"/>
    </source>
</evidence>
<feature type="compositionally biased region" description="Basic and acidic residues" evidence="1">
    <location>
        <begin position="47"/>
        <end position="58"/>
    </location>
</feature>
<dbReference type="Proteomes" id="UP000179010">
    <property type="component" value="Unassembled WGS sequence"/>
</dbReference>
<dbReference type="Pfam" id="PF04402">
    <property type="entry name" value="SIMPL"/>
    <property type="match status" value="1"/>
</dbReference>
<evidence type="ECO:0000256" key="1">
    <source>
        <dbReference type="SAM" id="MobiDB-lite"/>
    </source>
</evidence>
<dbReference type="InterPro" id="IPR052022">
    <property type="entry name" value="26kDa_periplasmic_antigen"/>
</dbReference>
<reference evidence="3 4" key="1">
    <citation type="journal article" date="2016" name="Nat. Commun.">
        <title>Thousands of microbial genomes shed light on interconnected biogeochemical processes in an aquifer system.</title>
        <authorList>
            <person name="Anantharaman K."/>
            <person name="Brown C.T."/>
            <person name="Hug L.A."/>
            <person name="Sharon I."/>
            <person name="Castelle C.J."/>
            <person name="Probst A.J."/>
            <person name="Thomas B.C."/>
            <person name="Singh A."/>
            <person name="Wilkins M.J."/>
            <person name="Karaoz U."/>
            <person name="Brodie E.L."/>
            <person name="Williams K.H."/>
            <person name="Hubbard S.S."/>
            <person name="Banfield J.F."/>
        </authorList>
    </citation>
    <scope>NUCLEOTIDE SEQUENCE [LARGE SCALE GENOMIC DNA]</scope>
</reference>
<proteinExistence type="predicted"/>
<feature type="compositionally biased region" description="Pro residues" evidence="1">
    <location>
        <begin position="10"/>
        <end position="26"/>
    </location>
</feature>